<dbReference type="InterPro" id="IPR003838">
    <property type="entry name" value="ABC3_permease_C"/>
</dbReference>
<keyword evidence="3 7" id="KW-0812">Transmembrane</keyword>
<dbReference type="InterPro" id="IPR050250">
    <property type="entry name" value="Macrolide_Exporter_MacB"/>
</dbReference>
<dbReference type="GO" id="GO:0022857">
    <property type="term" value="F:transmembrane transporter activity"/>
    <property type="evidence" value="ECO:0007669"/>
    <property type="project" value="TreeGrafter"/>
</dbReference>
<dbReference type="PANTHER" id="PTHR30572:SF4">
    <property type="entry name" value="ABC TRANSPORTER PERMEASE YTRF"/>
    <property type="match status" value="1"/>
</dbReference>
<evidence type="ECO:0000256" key="2">
    <source>
        <dbReference type="ARBA" id="ARBA00022475"/>
    </source>
</evidence>
<sequence length="404" mass="44474">MLELGLIVRALLRHKMAALIIALQIALTLTVLVNAVFMIQDRQASMQRDTGVNETDTFYLTSRVFAPGYDYQSEIPKDLDLLRHTPGIIDAVYINSVPLSGYGGYQRLQLQPGKDQNSIIAGDYLSDDHVLNTLELELIAGENFQPEDVLIQDSNSAQLPAKIIVSRAMAAQLYPDNWQRALGSTVYADENIPLKITGIVKTLQGAWHFWDQVEATIITPVISLTDSGIYLIRTEPGRRDELMPKVEALLAHSNKNRIIRSVTTLQDTRDESYREHNATNKILLLVVLTLVLVTAFGIVGLATFGINRRTRQIGTRRALGATKGQIMRYFMVENSLITLAGIALGAIGAVALNIYLVETFAMTPVTPDLIVYGAISVFVLGQLAVLYPARKAALISPATATRMV</sequence>
<evidence type="ECO:0000313" key="11">
    <source>
        <dbReference type="Proteomes" id="UP000032568"/>
    </source>
</evidence>
<gene>
    <name evidence="10" type="ORF">SG35_021000</name>
</gene>
<evidence type="ECO:0000256" key="6">
    <source>
        <dbReference type="ARBA" id="ARBA00038076"/>
    </source>
</evidence>
<dbReference type="Pfam" id="PF02687">
    <property type="entry name" value="FtsX"/>
    <property type="match status" value="1"/>
</dbReference>
<evidence type="ECO:0000259" key="8">
    <source>
        <dbReference type="Pfam" id="PF02687"/>
    </source>
</evidence>
<keyword evidence="11" id="KW-1185">Reference proteome</keyword>
<keyword evidence="2" id="KW-1003">Cell membrane</keyword>
<dbReference type="InterPro" id="IPR025857">
    <property type="entry name" value="MacB_PCD"/>
</dbReference>
<proteinExistence type="inferred from homology"/>
<reference evidence="10 11" key="2">
    <citation type="journal article" date="2022" name="Mar. Drugs">
        <title>Bioassay-Guided Fractionation Leads to the Detection of Cholic Acid Generated by the Rare Thalassomonas sp.</title>
        <authorList>
            <person name="Pheiffer F."/>
            <person name="Schneider Y.K."/>
            <person name="Hansen E.H."/>
            <person name="Andersen J.H."/>
            <person name="Isaksson J."/>
            <person name="Busche T."/>
            <person name="R C."/>
            <person name="Kalinowski J."/>
            <person name="Zyl L.V."/>
            <person name="Trindade M."/>
        </authorList>
    </citation>
    <scope>NUCLEOTIDE SEQUENCE [LARGE SCALE GENOMIC DNA]</scope>
    <source>
        <strain evidence="10 11">A5K-106</strain>
    </source>
</reference>
<comment type="subcellular location">
    <subcellularLocation>
        <location evidence="1">Cell membrane</location>
        <topology evidence="1">Multi-pass membrane protein</topology>
    </subcellularLocation>
</comment>
<dbReference type="KEGG" id="tact:SG35_021000"/>
<evidence type="ECO:0000256" key="4">
    <source>
        <dbReference type="ARBA" id="ARBA00022989"/>
    </source>
</evidence>
<reference evidence="10 11" key="1">
    <citation type="journal article" date="2015" name="Genome Announc.">
        <title>Draft Genome Sequences of Marine Isolates of Thalassomonas viridans and Thalassomonas actiniarum.</title>
        <authorList>
            <person name="Olonade I."/>
            <person name="van Zyl L.J."/>
            <person name="Trindade M."/>
        </authorList>
    </citation>
    <scope>NUCLEOTIDE SEQUENCE [LARGE SCALE GENOMIC DNA]</scope>
    <source>
        <strain evidence="10 11">A5K-106</strain>
    </source>
</reference>
<evidence type="ECO:0000256" key="5">
    <source>
        <dbReference type="ARBA" id="ARBA00023136"/>
    </source>
</evidence>
<name>A0AAE9YQL0_9GAMM</name>
<organism evidence="10 11">
    <name type="scientific">Thalassomonas actiniarum</name>
    <dbReference type="NCBI Taxonomy" id="485447"/>
    <lineage>
        <taxon>Bacteria</taxon>
        <taxon>Pseudomonadati</taxon>
        <taxon>Pseudomonadota</taxon>
        <taxon>Gammaproteobacteria</taxon>
        <taxon>Alteromonadales</taxon>
        <taxon>Colwelliaceae</taxon>
        <taxon>Thalassomonas</taxon>
    </lineage>
</organism>
<protein>
    <submittedName>
        <fullName evidence="10">FtsX-like permease family protein</fullName>
    </submittedName>
</protein>
<evidence type="ECO:0000256" key="1">
    <source>
        <dbReference type="ARBA" id="ARBA00004651"/>
    </source>
</evidence>
<dbReference type="RefSeq" id="WP_044833004.1">
    <property type="nucleotide sequence ID" value="NZ_CP059735.1"/>
</dbReference>
<dbReference type="PANTHER" id="PTHR30572">
    <property type="entry name" value="MEMBRANE COMPONENT OF TRANSPORTER-RELATED"/>
    <property type="match status" value="1"/>
</dbReference>
<dbReference type="Proteomes" id="UP000032568">
    <property type="component" value="Chromosome"/>
</dbReference>
<evidence type="ECO:0000259" key="9">
    <source>
        <dbReference type="Pfam" id="PF12704"/>
    </source>
</evidence>
<feature type="domain" description="MacB-like periplasmic core" evidence="9">
    <location>
        <begin position="22"/>
        <end position="225"/>
    </location>
</feature>
<feature type="transmembrane region" description="Helical" evidence="7">
    <location>
        <begin position="336"/>
        <end position="357"/>
    </location>
</feature>
<evidence type="ECO:0000313" key="10">
    <source>
        <dbReference type="EMBL" id="WDD97757.1"/>
    </source>
</evidence>
<dbReference type="AlphaFoldDB" id="A0AAE9YQL0"/>
<keyword evidence="4 7" id="KW-1133">Transmembrane helix</keyword>
<feature type="domain" description="ABC3 transporter permease C-terminal" evidence="8">
    <location>
        <begin position="285"/>
        <end position="396"/>
    </location>
</feature>
<dbReference type="GO" id="GO:0005886">
    <property type="term" value="C:plasma membrane"/>
    <property type="evidence" value="ECO:0007669"/>
    <property type="project" value="UniProtKB-SubCell"/>
</dbReference>
<feature type="transmembrane region" description="Helical" evidence="7">
    <location>
        <begin position="16"/>
        <end position="39"/>
    </location>
</feature>
<feature type="transmembrane region" description="Helical" evidence="7">
    <location>
        <begin position="369"/>
        <end position="387"/>
    </location>
</feature>
<evidence type="ECO:0000256" key="3">
    <source>
        <dbReference type="ARBA" id="ARBA00022692"/>
    </source>
</evidence>
<accession>A0AAE9YQL0</accession>
<feature type="transmembrane region" description="Helical" evidence="7">
    <location>
        <begin position="282"/>
        <end position="306"/>
    </location>
</feature>
<comment type="similarity">
    <text evidence="6">Belongs to the ABC-4 integral membrane protein family.</text>
</comment>
<keyword evidence="5 7" id="KW-0472">Membrane</keyword>
<dbReference type="Pfam" id="PF12704">
    <property type="entry name" value="MacB_PCD"/>
    <property type="match status" value="1"/>
</dbReference>
<dbReference type="EMBL" id="CP059735">
    <property type="protein sequence ID" value="WDD97757.1"/>
    <property type="molecule type" value="Genomic_DNA"/>
</dbReference>
<evidence type="ECO:0000256" key="7">
    <source>
        <dbReference type="SAM" id="Phobius"/>
    </source>
</evidence>